<accession>A0AAE5TJ25</accession>
<reference evidence="1" key="3">
    <citation type="submission" date="2022-05" db="EMBL/GenBank/DDBJ databases">
        <authorList>
            <person name="Chen Y."/>
            <person name="Zhu J."/>
            <person name="Zhu K."/>
        </authorList>
    </citation>
    <scope>NUCLEOTIDE SEQUENCE</scope>
    <source>
        <strain evidence="1">AV25</strain>
    </source>
</reference>
<evidence type="ECO:0000313" key="3">
    <source>
        <dbReference type="Proteomes" id="UP000247594"/>
    </source>
</evidence>
<dbReference type="Proteomes" id="UP000247594">
    <property type="component" value="Unassembled WGS sequence"/>
</dbReference>
<keyword evidence="4" id="KW-1185">Reference proteome</keyword>
<evidence type="ECO:0000313" key="4">
    <source>
        <dbReference type="Proteomes" id="UP001347884"/>
    </source>
</evidence>
<proteinExistence type="predicted"/>
<reference evidence="2 3" key="1">
    <citation type="submission" date="2018-06" db="EMBL/GenBank/DDBJ databases">
        <authorList>
            <person name="Teymurazov M."/>
            <person name="Kislichkina A."/>
            <person name="Abaymova A."/>
            <person name="Mukhina T."/>
            <person name="Mayskaya N."/>
            <person name="Svetoch E."/>
            <person name="Bogun A."/>
        </authorList>
    </citation>
    <scope>NUCLEOTIDE SEQUENCE [LARGE SCALE GENOMIC DNA]</scope>
    <source>
        <strain evidence="2 3">SCPM-O-B-8406</strain>
    </source>
</reference>
<evidence type="ECO:0000313" key="2">
    <source>
        <dbReference type="EMBL" id="PXZ39873.1"/>
    </source>
</evidence>
<reference evidence="1 4" key="2">
    <citation type="journal article" date="2022" name="Front. Microbiol.">
        <title>Commensal bacteria contribute to the growth of multidrug-resistant Avibacterium paragallinarum in chickens.</title>
        <authorList>
            <person name="Zhu J."/>
            <person name="Chen Y."/>
            <person name="Wu Y."/>
            <person name="Wang Y."/>
            <person name="Zhu K."/>
        </authorList>
    </citation>
    <scope>NUCLEOTIDE SEQUENCE [LARGE SCALE GENOMIC DNA]</scope>
    <source>
        <strain evidence="1 4">AV25</strain>
    </source>
</reference>
<evidence type="ECO:0000313" key="1">
    <source>
        <dbReference type="EMBL" id="MEE6040976.1"/>
    </source>
</evidence>
<gene>
    <name evidence="2" type="ORF">DM482_03835</name>
    <name evidence="1" type="ORF">M5S13_03580</name>
</gene>
<protein>
    <submittedName>
        <fullName evidence="2">Uncharacterized protein</fullName>
    </submittedName>
</protein>
<dbReference type="AlphaFoldDB" id="A0AAE5TJ25"/>
<dbReference type="EMBL" id="JAMDKF010000006">
    <property type="protein sequence ID" value="MEE6040976.1"/>
    <property type="molecule type" value="Genomic_DNA"/>
</dbReference>
<name>A0AAE5TJ25_AVIPA</name>
<dbReference type="RefSeq" id="WP_110479145.1">
    <property type="nucleotide sequence ID" value="NZ_CP081939.1"/>
</dbReference>
<dbReference type="EMBL" id="QJPJ01000004">
    <property type="protein sequence ID" value="PXZ39873.1"/>
    <property type="molecule type" value="Genomic_DNA"/>
</dbReference>
<organism evidence="2 3">
    <name type="scientific">Avibacterium paragallinarum</name>
    <name type="common">Haemophilus gallinarum</name>
    <dbReference type="NCBI Taxonomy" id="728"/>
    <lineage>
        <taxon>Bacteria</taxon>
        <taxon>Pseudomonadati</taxon>
        <taxon>Pseudomonadota</taxon>
        <taxon>Gammaproteobacteria</taxon>
        <taxon>Pasteurellales</taxon>
        <taxon>Pasteurellaceae</taxon>
        <taxon>Avibacterium</taxon>
    </lineage>
</organism>
<dbReference type="Proteomes" id="UP001347884">
    <property type="component" value="Unassembled WGS sequence"/>
</dbReference>
<comment type="caution">
    <text evidence="2">The sequence shown here is derived from an EMBL/GenBank/DDBJ whole genome shotgun (WGS) entry which is preliminary data.</text>
</comment>
<sequence length="104" mass="12335">MYIEYNDIELDIFFNSLPNSIFDNEFDGNIFYQREEGGFKLSMYIYTYSLEVNIFLNYKNYDIVSLNLVNVSSITLSQKILTIKSNKNKCQIIFDKVFKIHNES</sequence>